<feature type="repeat" description="WD" evidence="3">
    <location>
        <begin position="10"/>
        <end position="51"/>
    </location>
</feature>
<dbReference type="PROSITE" id="PS00678">
    <property type="entry name" value="WD_REPEATS_1"/>
    <property type="match status" value="2"/>
</dbReference>
<evidence type="ECO:0000256" key="3">
    <source>
        <dbReference type="PROSITE-ProRule" id="PRU00221"/>
    </source>
</evidence>
<name>A0A1J8QGH2_9AGAM</name>
<dbReference type="PANTHER" id="PTHR19848">
    <property type="entry name" value="WD40 REPEAT PROTEIN"/>
    <property type="match status" value="1"/>
</dbReference>
<dbReference type="SMART" id="SM00320">
    <property type="entry name" value="WD40"/>
    <property type="match status" value="3"/>
</dbReference>
<keyword evidence="2" id="KW-0677">Repeat</keyword>
<comment type="caution">
    <text evidence="4">The sequence shown here is derived from an EMBL/GenBank/DDBJ whole genome shotgun (WGS) entry which is preliminary data.</text>
</comment>
<dbReference type="PROSITE" id="PS50294">
    <property type="entry name" value="WD_REPEATS_REGION"/>
    <property type="match status" value="3"/>
</dbReference>
<dbReference type="InterPro" id="IPR019775">
    <property type="entry name" value="WD40_repeat_CS"/>
</dbReference>
<dbReference type="InterPro" id="IPR001680">
    <property type="entry name" value="WD40_rpt"/>
</dbReference>
<dbReference type="Gene3D" id="2.130.10.10">
    <property type="entry name" value="YVTN repeat-like/Quinoprotein amine dehydrogenase"/>
    <property type="match status" value="2"/>
</dbReference>
<evidence type="ECO:0000256" key="1">
    <source>
        <dbReference type="ARBA" id="ARBA00022574"/>
    </source>
</evidence>
<protein>
    <submittedName>
        <fullName evidence="4">Uncharacterized protein</fullName>
    </submittedName>
</protein>
<evidence type="ECO:0000313" key="4">
    <source>
        <dbReference type="EMBL" id="OJA12456.1"/>
    </source>
</evidence>
<dbReference type="OrthoDB" id="674604at2759"/>
<dbReference type="InterPro" id="IPR020472">
    <property type="entry name" value="WD40_PAC1"/>
</dbReference>
<accession>A0A1J8QGH2</accession>
<dbReference type="STRING" id="180088.A0A1J8QGH2"/>
<reference evidence="4 5" key="1">
    <citation type="submission" date="2016-03" db="EMBL/GenBank/DDBJ databases">
        <title>Comparative genomics of the ectomycorrhizal sister species Rhizopogon vinicolor and Rhizopogon vesiculosus (Basidiomycota: Boletales) reveals a divergence of the mating type B locus.</title>
        <authorList>
            <person name="Mujic A.B."/>
            <person name="Kuo A."/>
            <person name="Tritt A."/>
            <person name="Lipzen A."/>
            <person name="Chen C."/>
            <person name="Johnson J."/>
            <person name="Sharma A."/>
            <person name="Barry K."/>
            <person name="Grigoriev I.V."/>
            <person name="Spatafora J.W."/>
        </authorList>
    </citation>
    <scope>NUCLEOTIDE SEQUENCE [LARGE SCALE GENOMIC DNA]</scope>
    <source>
        <strain evidence="4 5">AM-OR11-056</strain>
    </source>
</reference>
<gene>
    <name evidence="4" type="ORF">AZE42_08054</name>
</gene>
<dbReference type="Pfam" id="PF00400">
    <property type="entry name" value="WD40"/>
    <property type="match status" value="3"/>
</dbReference>
<proteinExistence type="predicted"/>
<evidence type="ECO:0000256" key="2">
    <source>
        <dbReference type="ARBA" id="ARBA00022737"/>
    </source>
</evidence>
<feature type="repeat" description="WD" evidence="3">
    <location>
        <begin position="53"/>
        <end position="84"/>
    </location>
</feature>
<dbReference type="PANTHER" id="PTHR19848:SF8">
    <property type="entry name" value="F-BOX AND WD REPEAT DOMAIN CONTAINING 7"/>
    <property type="match status" value="1"/>
</dbReference>
<dbReference type="SUPFAM" id="SSF50978">
    <property type="entry name" value="WD40 repeat-like"/>
    <property type="match status" value="1"/>
</dbReference>
<keyword evidence="1 3" id="KW-0853">WD repeat</keyword>
<dbReference type="InterPro" id="IPR015943">
    <property type="entry name" value="WD40/YVTN_repeat-like_dom_sf"/>
</dbReference>
<dbReference type="InterPro" id="IPR036322">
    <property type="entry name" value="WD40_repeat_dom_sf"/>
</dbReference>
<dbReference type="Proteomes" id="UP000183567">
    <property type="component" value="Unassembled WGS sequence"/>
</dbReference>
<sequence length="157" mass="16761">MSGDTLCAPLRGHTEGVLSVAVTQDGKHIVSGSGDKMIRIWDAATGRSLGNPLYGHTGDVRSVAILPNGTHIVSASCDGTMREWAWGEANTGELLGALIQEQHTDYVRSVAISPDGQRMASGSSDGTIRVWDLQTPNRHSRLSSNLINPFVALPTFH</sequence>
<dbReference type="PRINTS" id="PR00320">
    <property type="entry name" value="GPROTEINBRPT"/>
</dbReference>
<organism evidence="4 5">
    <name type="scientific">Rhizopogon vesiculosus</name>
    <dbReference type="NCBI Taxonomy" id="180088"/>
    <lineage>
        <taxon>Eukaryota</taxon>
        <taxon>Fungi</taxon>
        <taxon>Dikarya</taxon>
        <taxon>Basidiomycota</taxon>
        <taxon>Agaricomycotina</taxon>
        <taxon>Agaricomycetes</taxon>
        <taxon>Agaricomycetidae</taxon>
        <taxon>Boletales</taxon>
        <taxon>Suillineae</taxon>
        <taxon>Rhizopogonaceae</taxon>
        <taxon>Rhizopogon</taxon>
    </lineage>
</organism>
<dbReference type="EMBL" id="LVVM01004659">
    <property type="protein sequence ID" value="OJA12456.1"/>
    <property type="molecule type" value="Genomic_DNA"/>
</dbReference>
<evidence type="ECO:0000313" key="5">
    <source>
        <dbReference type="Proteomes" id="UP000183567"/>
    </source>
</evidence>
<feature type="repeat" description="WD" evidence="3">
    <location>
        <begin position="100"/>
        <end position="141"/>
    </location>
</feature>
<dbReference type="PROSITE" id="PS50082">
    <property type="entry name" value="WD_REPEATS_2"/>
    <property type="match status" value="3"/>
</dbReference>
<dbReference type="AlphaFoldDB" id="A0A1J8QGH2"/>
<keyword evidence="5" id="KW-1185">Reference proteome</keyword>